<feature type="binding site" evidence="1">
    <location>
        <position position="325"/>
    </location>
    <ligand>
        <name>Zn(2+)</name>
        <dbReference type="ChEBI" id="CHEBI:29105"/>
    </ligand>
</feature>
<dbReference type="InterPro" id="IPR007822">
    <property type="entry name" value="LANC-like"/>
</dbReference>
<feature type="binding site" evidence="1">
    <location>
        <position position="280"/>
    </location>
    <ligand>
        <name>Zn(2+)</name>
        <dbReference type="ChEBI" id="CHEBI:29105"/>
    </ligand>
</feature>
<dbReference type="Gene3D" id="1.50.10.10">
    <property type="match status" value="1"/>
</dbReference>
<dbReference type="Proteomes" id="UP000267464">
    <property type="component" value="Unassembled WGS sequence"/>
</dbReference>
<reference evidence="2 3" key="2">
    <citation type="submission" date="2018-12" db="EMBL/GenBank/DDBJ databases">
        <title>Rhizobacter gummiphilus sp. nov., a rubber-degrading bacterium isolated from the soil of a botanical garden in Japan.</title>
        <authorList>
            <person name="Shunsuke S.S."/>
        </authorList>
    </citation>
    <scope>NUCLEOTIDE SEQUENCE [LARGE SCALE GENOMIC DNA]</scope>
    <source>
        <strain evidence="2 3">S-16</strain>
    </source>
</reference>
<sequence length="404" mass="45084">MMLFDPARHEALTHHAWDAGRAAEAIQAIVRDTEQHRISQGRWPVHPLDDEGDTPATGFKGMYLGSAGVLWALWYLQREGAADLLSDPADAMQQAWADYQADPDGGTAVPSYYLGEVGILLVLWCMHESREVADLIHASVASNIRNPTNEALWAAPGTMGAAWHLWQMTQEERWRNLFLRNVDYLWETWHFDEQAQCHLWTQDLYGKTVQYLGAGHGFAGNVYPLLKGASLLDESQREALYDRCVTTLRAMARREDDAVNWPPGTYTPRPGSPSMLMQWCHGAPGIVTALADFPVHRSSEMDAMLTAAGHAIWQAGPLTKGPGLCHGTAGNGYAFLKLHRRTGDPLWLERARAFAVHAIGQCERMRQQHGQGRYSLWTGDPGLAVYLWHCLQEAAELPALDVLR</sequence>
<dbReference type="PANTHER" id="PTHR12736:SF7">
    <property type="entry name" value="LANC-LIKE PROTEIN 3"/>
    <property type="match status" value="1"/>
</dbReference>
<evidence type="ECO:0000256" key="1">
    <source>
        <dbReference type="PIRSR" id="PIRSR607822-1"/>
    </source>
</evidence>
<reference evidence="2 3" key="1">
    <citation type="submission" date="2018-08" db="EMBL/GenBank/DDBJ databases">
        <authorList>
            <person name="Khan S.A."/>
            <person name="Jeon C.O."/>
            <person name="Chun B.H."/>
            <person name="Jeong S.E."/>
        </authorList>
    </citation>
    <scope>NUCLEOTIDE SEQUENCE [LARGE SCALE GENOMIC DNA]</scope>
    <source>
        <strain evidence="2 3">S-16</strain>
    </source>
</reference>
<keyword evidence="3" id="KW-1185">Reference proteome</keyword>
<evidence type="ECO:0000313" key="3">
    <source>
        <dbReference type="Proteomes" id="UP000267464"/>
    </source>
</evidence>
<dbReference type="Pfam" id="PF05147">
    <property type="entry name" value="LANC_like"/>
    <property type="match status" value="1"/>
</dbReference>
<keyword evidence="1" id="KW-0479">Metal-binding</keyword>
<dbReference type="GO" id="GO:0005975">
    <property type="term" value="P:carbohydrate metabolic process"/>
    <property type="evidence" value="ECO:0007669"/>
    <property type="project" value="InterPro"/>
</dbReference>
<gene>
    <name evidence="2" type="ORF">DZC73_17955</name>
</gene>
<keyword evidence="1" id="KW-0862">Zinc</keyword>
<dbReference type="PANTHER" id="PTHR12736">
    <property type="entry name" value="LANC-LIKE PROTEIN"/>
    <property type="match status" value="1"/>
</dbReference>
<feature type="binding site" evidence="1">
    <location>
        <position position="326"/>
    </location>
    <ligand>
        <name>Zn(2+)</name>
        <dbReference type="ChEBI" id="CHEBI:29105"/>
    </ligand>
</feature>
<dbReference type="AlphaFoldDB" id="A0A3N7HLP4"/>
<dbReference type="GO" id="GO:0046872">
    <property type="term" value="F:metal ion binding"/>
    <property type="evidence" value="ECO:0007669"/>
    <property type="project" value="UniProtKB-KW"/>
</dbReference>
<proteinExistence type="predicted"/>
<accession>A0A3N7HLP4</accession>
<dbReference type="CDD" id="cd04794">
    <property type="entry name" value="euk_LANCL"/>
    <property type="match status" value="1"/>
</dbReference>
<dbReference type="OrthoDB" id="5291353at2"/>
<dbReference type="GO" id="GO:0005886">
    <property type="term" value="C:plasma membrane"/>
    <property type="evidence" value="ECO:0007669"/>
    <property type="project" value="TreeGrafter"/>
</dbReference>
<dbReference type="EMBL" id="QUSW01000005">
    <property type="protein sequence ID" value="RQP23014.1"/>
    <property type="molecule type" value="Genomic_DNA"/>
</dbReference>
<dbReference type="GO" id="GO:0031179">
    <property type="term" value="P:peptide modification"/>
    <property type="evidence" value="ECO:0007669"/>
    <property type="project" value="InterPro"/>
</dbReference>
<dbReference type="PRINTS" id="PR01950">
    <property type="entry name" value="LANCSUPER"/>
</dbReference>
<comment type="caution">
    <text evidence="2">The sequence shown here is derived from an EMBL/GenBank/DDBJ whole genome shotgun (WGS) entry which is preliminary data.</text>
</comment>
<name>A0A3N7HLP4_9BURK</name>
<evidence type="ECO:0000313" key="2">
    <source>
        <dbReference type="EMBL" id="RQP23014.1"/>
    </source>
</evidence>
<dbReference type="SMART" id="SM01260">
    <property type="entry name" value="LANC_like"/>
    <property type="match status" value="1"/>
</dbReference>
<protein>
    <submittedName>
        <fullName evidence="2">Lanthionine synthetase</fullName>
    </submittedName>
</protein>
<organism evidence="2 3">
    <name type="scientific">Piscinibacter terrae</name>
    <dbReference type="NCBI Taxonomy" id="2496871"/>
    <lineage>
        <taxon>Bacteria</taxon>
        <taxon>Pseudomonadati</taxon>
        <taxon>Pseudomonadota</taxon>
        <taxon>Betaproteobacteria</taxon>
        <taxon>Burkholderiales</taxon>
        <taxon>Sphaerotilaceae</taxon>
        <taxon>Piscinibacter</taxon>
    </lineage>
</organism>
<dbReference type="RefSeq" id="WP_124541759.1">
    <property type="nucleotide sequence ID" value="NZ_QUSW01000005.1"/>
</dbReference>
<dbReference type="SUPFAM" id="SSF158745">
    <property type="entry name" value="LanC-like"/>
    <property type="match status" value="1"/>
</dbReference>
<dbReference type="InterPro" id="IPR012341">
    <property type="entry name" value="6hp_glycosidase-like_sf"/>
</dbReference>